<organism evidence="2 3">
    <name type="scientific">Trypanosoma cruzi Dm28c</name>
    <dbReference type="NCBI Taxonomy" id="1416333"/>
    <lineage>
        <taxon>Eukaryota</taxon>
        <taxon>Discoba</taxon>
        <taxon>Euglenozoa</taxon>
        <taxon>Kinetoplastea</taxon>
        <taxon>Metakinetoplastina</taxon>
        <taxon>Trypanosomatida</taxon>
        <taxon>Trypanosomatidae</taxon>
        <taxon>Trypanosoma</taxon>
        <taxon>Schizotrypanum</taxon>
    </lineage>
</organism>
<evidence type="ECO:0000313" key="3">
    <source>
        <dbReference type="Proteomes" id="UP000017861"/>
    </source>
</evidence>
<sequence>MVKSSVDRRVSPASPSNFSSVKPPPPSSSSSSCLASAAMTRIALSEPLGCGGFVDVRITFKPQSATEPSVKEVLRLGHCRELNSRSGEGEKWHFFEVNVTCETVLPQFSLIPINHQGETGSVYSAAIPSTGKRSHCPKMPEQSVTTVEFPYTYVMDTCSRQFYLENTGSVAMVTLNSTSPCFKIDPSTEKAIILSGGDRVEINVSFLPIKEMRYDAEELIVTVRELEEGPVISEQRFRLCGEGVLPRVDLVRVGNLELSAPEQDASVPQYMVPGTAPGVETKVLVVVHNSGPIGVPYFWRTDSIGGGSPLGGVQLSVTPATGVLPPENESVFLVCLRPATAQPLAAVLNLFLEGIPMPSAAEEAAVPDLYVRGRPIPAVLAAEEVQTMSDPYSVFQRWTREQPKDCSGVFAAGFYLFADPVTPSLVMIPDHLEEGVECLVSCRNLRRITMKNNSPRPLHFCLDPNPDECPPEVVLSKRDREFVDVGFEPRKGCVPPYASVTVLFQFTLREVGQHIFVFDCYIPELMELLTTTSTASVTEGTTAPPQHKQE</sequence>
<dbReference type="PANTHER" id="PTHR46348">
    <property type="entry name" value="DELETED IN LUNG AND ESOPHAGEAL CANCER PROTEIN 1"/>
    <property type="match status" value="1"/>
</dbReference>
<feature type="region of interest" description="Disordered" evidence="1">
    <location>
        <begin position="1"/>
        <end position="32"/>
    </location>
</feature>
<dbReference type="GO" id="GO:0008285">
    <property type="term" value="P:negative regulation of cell population proliferation"/>
    <property type="evidence" value="ECO:0007669"/>
    <property type="project" value="InterPro"/>
</dbReference>
<dbReference type="InterPro" id="IPR013783">
    <property type="entry name" value="Ig-like_fold"/>
</dbReference>
<dbReference type="PANTHER" id="PTHR46348:SF1">
    <property type="entry name" value="DELETED IN LUNG AND ESOPHAGEAL CANCER PROTEIN 1"/>
    <property type="match status" value="1"/>
</dbReference>
<dbReference type="GO" id="GO:0005737">
    <property type="term" value="C:cytoplasm"/>
    <property type="evidence" value="ECO:0007669"/>
    <property type="project" value="TreeGrafter"/>
</dbReference>
<dbReference type="Proteomes" id="UP000017861">
    <property type="component" value="Unassembled WGS sequence"/>
</dbReference>
<evidence type="ECO:0000313" key="2">
    <source>
        <dbReference type="EMBL" id="ESS63951.1"/>
    </source>
</evidence>
<name>V5D906_TRYCR</name>
<proteinExistence type="predicted"/>
<dbReference type="EMBL" id="AYLP01000106">
    <property type="protein sequence ID" value="ESS63951.1"/>
    <property type="molecule type" value="Genomic_DNA"/>
</dbReference>
<dbReference type="GO" id="GO:0015631">
    <property type="term" value="F:tubulin binding"/>
    <property type="evidence" value="ECO:0007669"/>
    <property type="project" value="TreeGrafter"/>
</dbReference>
<dbReference type="PROSITE" id="PS51257">
    <property type="entry name" value="PROKAR_LIPOPROTEIN"/>
    <property type="match status" value="1"/>
</dbReference>
<dbReference type="VEuPathDB" id="TriTrypDB:TCDM_08117"/>
<dbReference type="Gene3D" id="2.60.40.10">
    <property type="entry name" value="Immunoglobulins"/>
    <property type="match status" value="2"/>
</dbReference>
<accession>V5D906</accession>
<gene>
    <name evidence="2" type="ORF">TCDM_08117</name>
</gene>
<dbReference type="InterPro" id="IPR033304">
    <property type="entry name" value="DLEC1"/>
</dbReference>
<dbReference type="AlphaFoldDB" id="V5D906"/>
<feature type="compositionally biased region" description="Basic and acidic residues" evidence="1">
    <location>
        <begin position="1"/>
        <end position="10"/>
    </location>
</feature>
<reference evidence="2 3" key="1">
    <citation type="journal article" date="2014" name="Genome Announc.">
        <title>Trypanosoma cruzi Clone Dm28c Draft Genome Sequence.</title>
        <authorList>
            <person name="Grisard E.C."/>
            <person name="Teixeira S.M."/>
            <person name="de Almeida L.G."/>
            <person name="Stoco P.H."/>
            <person name="Gerber A.L."/>
            <person name="Talavera-Lopez C."/>
            <person name="Lima O.C."/>
            <person name="Andersson B."/>
            <person name="de Vasconcelos A.T."/>
        </authorList>
    </citation>
    <scope>NUCLEOTIDE SEQUENCE [LARGE SCALE GENOMIC DNA]</scope>
    <source>
        <strain evidence="2 3">Dm28c</strain>
    </source>
</reference>
<evidence type="ECO:0000256" key="1">
    <source>
        <dbReference type="SAM" id="MobiDB-lite"/>
    </source>
</evidence>
<dbReference type="GO" id="GO:0005929">
    <property type="term" value="C:cilium"/>
    <property type="evidence" value="ECO:0007669"/>
    <property type="project" value="TreeGrafter"/>
</dbReference>
<protein>
    <submittedName>
        <fullName evidence="2">Uncharacterized protein</fullName>
    </submittedName>
</protein>
<comment type="caution">
    <text evidence="2">The sequence shown here is derived from an EMBL/GenBank/DDBJ whole genome shotgun (WGS) entry which is preliminary data.</text>
</comment>